<dbReference type="SMART" id="SM00220">
    <property type="entry name" value="S_TKc"/>
    <property type="match status" value="1"/>
</dbReference>
<dbReference type="PROSITE" id="PS00108">
    <property type="entry name" value="PROTEIN_KINASE_ST"/>
    <property type="match status" value="1"/>
</dbReference>
<dbReference type="InterPro" id="IPR000719">
    <property type="entry name" value="Prot_kinase_dom"/>
</dbReference>
<feature type="region of interest" description="Disordered" evidence="8">
    <location>
        <begin position="345"/>
        <end position="379"/>
    </location>
</feature>
<evidence type="ECO:0000256" key="8">
    <source>
        <dbReference type="SAM" id="MobiDB-lite"/>
    </source>
</evidence>
<protein>
    <recommendedName>
        <fullName evidence="1">non-specific serine/threonine protein kinase</fullName>
        <ecNumber evidence="1">2.7.11.1</ecNumber>
    </recommendedName>
</protein>
<evidence type="ECO:0000313" key="12">
    <source>
        <dbReference type="Proteomes" id="UP000539313"/>
    </source>
</evidence>
<gene>
    <name evidence="11" type="ORF">HNR21_006375</name>
</gene>
<feature type="binding site" evidence="7">
    <location>
        <position position="38"/>
    </location>
    <ligand>
        <name>ATP</name>
        <dbReference type="ChEBI" id="CHEBI:30616"/>
    </ligand>
</feature>
<dbReference type="AlphaFoldDB" id="A0A7W3N4P2"/>
<evidence type="ECO:0000256" key="3">
    <source>
        <dbReference type="ARBA" id="ARBA00022679"/>
    </source>
</evidence>
<evidence type="ECO:0000259" key="10">
    <source>
        <dbReference type="PROSITE" id="PS50011"/>
    </source>
</evidence>
<dbReference type="RefSeq" id="WP_182708048.1">
    <property type="nucleotide sequence ID" value="NZ_JACJII010000001.1"/>
</dbReference>
<dbReference type="CDD" id="cd14014">
    <property type="entry name" value="STKc_PknB_like"/>
    <property type="match status" value="1"/>
</dbReference>
<dbReference type="Proteomes" id="UP000539313">
    <property type="component" value="Unassembled WGS sequence"/>
</dbReference>
<keyword evidence="9" id="KW-0472">Membrane</keyword>
<keyword evidence="6 7" id="KW-0067">ATP-binding</keyword>
<feature type="transmembrane region" description="Helical" evidence="9">
    <location>
        <begin position="319"/>
        <end position="342"/>
    </location>
</feature>
<keyword evidence="2" id="KW-0723">Serine/threonine-protein kinase</keyword>
<accession>A0A7W3N4P2</accession>
<dbReference type="Gene3D" id="1.10.510.10">
    <property type="entry name" value="Transferase(Phosphotransferase) domain 1"/>
    <property type="match status" value="1"/>
</dbReference>
<dbReference type="GO" id="GO:0005524">
    <property type="term" value="F:ATP binding"/>
    <property type="evidence" value="ECO:0007669"/>
    <property type="project" value="UniProtKB-UniRule"/>
</dbReference>
<dbReference type="EC" id="2.7.11.1" evidence="1"/>
<comment type="caution">
    <text evidence="11">The sequence shown here is derived from an EMBL/GenBank/DDBJ whole genome shotgun (WGS) entry which is preliminary data.</text>
</comment>
<evidence type="ECO:0000256" key="5">
    <source>
        <dbReference type="ARBA" id="ARBA00022777"/>
    </source>
</evidence>
<evidence type="ECO:0000313" key="11">
    <source>
        <dbReference type="EMBL" id="MBA9007493.1"/>
    </source>
</evidence>
<evidence type="ECO:0000256" key="4">
    <source>
        <dbReference type="ARBA" id="ARBA00022741"/>
    </source>
</evidence>
<dbReference type="EMBL" id="JACJII010000001">
    <property type="protein sequence ID" value="MBA9007493.1"/>
    <property type="molecule type" value="Genomic_DNA"/>
</dbReference>
<dbReference type="GO" id="GO:0004674">
    <property type="term" value="F:protein serine/threonine kinase activity"/>
    <property type="evidence" value="ECO:0007669"/>
    <property type="project" value="UniProtKB-KW"/>
</dbReference>
<dbReference type="InterPro" id="IPR008271">
    <property type="entry name" value="Ser/Thr_kinase_AS"/>
</dbReference>
<dbReference type="PANTHER" id="PTHR43289">
    <property type="entry name" value="MITOGEN-ACTIVATED PROTEIN KINASE KINASE KINASE 20-RELATED"/>
    <property type="match status" value="1"/>
</dbReference>
<feature type="region of interest" description="Disordered" evidence="8">
    <location>
        <begin position="283"/>
        <end position="313"/>
    </location>
</feature>
<dbReference type="PANTHER" id="PTHR43289:SF6">
    <property type="entry name" value="SERINE_THREONINE-PROTEIN KINASE NEKL-3"/>
    <property type="match status" value="1"/>
</dbReference>
<keyword evidence="9" id="KW-1133">Transmembrane helix</keyword>
<dbReference type="PROSITE" id="PS00107">
    <property type="entry name" value="PROTEIN_KINASE_ATP"/>
    <property type="match status" value="1"/>
</dbReference>
<keyword evidence="3" id="KW-0808">Transferase</keyword>
<dbReference type="InterPro" id="IPR017441">
    <property type="entry name" value="Protein_kinase_ATP_BS"/>
</dbReference>
<evidence type="ECO:0000256" key="6">
    <source>
        <dbReference type="ARBA" id="ARBA00022840"/>
    </source>
</evidence>
<feature type="compositionally biased region" description="Low complexity" evidence="8">
    <location>
        <begin position="291"/>
        <end position="300"/>
    </location>
</feature>
<dbReference type="InterPro" id="IPR011009">
    <property type="entry name" value="Kinase-like_dom_sf"/>
</dbReference>
<dbReference type="PROSITE" id="PS50011">
    <property type="entry name" value="PROTEIN_KINASE_DOM"/>
    <property type="match status" value="1"/>
</dbReference>
<evidence type="ECO:0000256" key="7">
    <source>
        <dbReference type="PROSITE-ProRule" id="PRU10141"/>
    </source>
</evidence>
<name>A0A7W3N4P2_9ACTN</name>
<dbReference type="Gene3D" id="3.30.200.20">
    <property type="entry name" value="Phosphorylase Kinase, domain 1"/>
    <property type="match status" value="1"/>
</dbReference>
<organism evidence="11 12">
    <name type="scientific">Thermomonospora cellulosilytica</name>
    <dbReference type="NCBI Taxonomy" id="1411118"/>
    <lineage>
        <taxon>Bacteria</taxon>
        <taxon>Bacillati</taxon>
        <taxon>Actinomycetota</taxon>
        <taxon>Actinomycetes</taxon>
        <taxon>Streptosporangiales</taxon>
        <taxon>Thermomonosporaceae</taxon>
        <taxon>Thermomonospora</taxon>
    </lineage>
</organism>
<dbReference type="Gene3D" id="3.40.1000.10">
    <property type="entry name" value="Mog1/PsbP, alpha/beta/alpha sandwich"/>
    <property type="match status" value="1"/>
</dbReference>
<keyword evidence="12" id="KW-1185">Reference proteome</keyword>
<reference evidence="11 12" key="1">
    <citation type="submission" date="2020-08" db="EMBL/GenBank/DDBJ databases">
        <title>Sequencing the genomes of 1000 actinobacteria strains.</title>
        <authorList>
            <person name="Klenk H.-P."/>
        </authorList>
    </citation>
    <scope>NUCLEOTIDE SEQUENCE [LARGE SCALE GENOMIC DNA]</scope>
    <source>
        <strain evidence="11 12">DSM 45823</strain>
    </source>
</reference>
<dbReference type="Pfam" id="PF00069">
    <property type="entry name" value="Pkinase"/>
    <property type="match status" value="1"/>
</dbReference>
<evidence type="ECO:0000256" key="1">
    <source>
        <dbReference type="ARBA" id="ARBA00012513"/>
    </source>
</evidence>
<keyword evidence="4 7" id="KW-0547">Nucleotide-binding</keyword>
<evidence type="ECO:0000256" key="9">
    <source>
        <dbReference type="SAM" id="Phobius"/>
    </source>
</evidence>
<dbReference type="SUPFAM" id="SSF56112">
    <property type="entry name" value="Protein kinase-like (PK-like)"/>
    <property type="match status" value="1"/>
</dbReference>
<keyword evidence="9" id="KW-0812">Transmembrane</keyword>
<feature type="domain" description="Protein kinase" evidence="10">
    <location>
        <begin position="9"/>
        <end position="276"/>
    </location>
</feature>
<evidence type="ECO:0000256" key="2">
    <source>
        <dbReference type="ARBA" id="ARBA00022527"/>
    </source>
</evidence>
<proteinExistence type="predicted"/>
<keyword evidence="5" id="KW-0418">Kinase</keyword>
<sequence>MGRVIAGQYELIERIGQGGMGAVWRARDLRLGREVAVKEVVLPPGLDDGRRALLYARVDREARAAARLDHPGIVTVHNVVEEDERPWIVMRLVRGRSLEQVLRERGPLPPHQAAAIGRDLAVALRAAHAAGVVHRDVKPANVLLDGDRAVLTDFGIAVLAGEETLTRTGGLVGSPSYLSPEQARGLEVGPPADLWSLGATLYAAVEGRPPFRRPDMWSMIAAIGSDAPYDPPVNAGPLLPVLDGLLRKDPAHRMTAEDAERLLGAVAGGEPVAPVLAGMPPGAGGRNASVGPLGPTLAPGPGSGPTVPPQGTPSTPNHAILVAAVIVAVVLLAGAITAVVLVDRDGPPSSPPGTPTHGATSGDRSGTVPPDGYVSHDGGAFTALVPRGWQREQDGRDWSFLDRTEGRRRGISVIPLGSGLGTAAQNLGTATEGLKTEYQDYRQISFREGIDYLGEQAAEVEFTFTENGTAGHARVRVFRFNGEFYMITMIAFQSVWAESVPHFEMFLRSFKAA</sequence>